<accession>A0A194W8F1</accession>
<evidence type="ECO:0000313" key="3">
    <source>
        <dbReference type="Proteomes" id="UP000078559"/>
    </source>
</evidence>
<reference evidence="2" key="1">
    <citation type="submission" date="2014-12" db="EMBL/GenBank/DDBJ databases">
        <title>Genome Sequence of Valsa Canker Pathogens Uncovers a Specific Adaption of Colonization on Woody Bark.</title>
        <authorList>
            <person name="Yin Z."/>
            <person name="Liu H."/>
            <person name="Gao X."/>
            <person name="Li Z."/>
            <person name="Song N."/>
            <person name="Ke X."/>
            <person name="Dai Q."/>
            <person name="Wu Y."/>
            <person name="Sun Y."/>
            <person name="Xu J.-R."/>
            <person name="Kang Z.K."/>
            <person name="Wang L."/>
            <person name="Huang L."/>
        </authorList>
    </citation>
    <scope>NUCLEOTIDE SEQUENCE [LARGE SCALE GENOMIC DNA]</scope>
    <source>
        <strain evidence="2">03-8</strain>
    </source>
</reference>
<organism evidence="2 3">
    <name type="scientific">Cytospora mali</name>
    <name type="common">Apple Valsa canker fungus</name>
    <name type="synonym">Valsa mali</name>
    <dbReference type="NCBI Taxonomy" id="578113"/>
    <lineage>
        <taxon>Eukaryota</taxon>
        <taxon>Fungi</taxon>
        <taxon>Dikarya</taxon>
        <taxon>Ascomycota</taxon>
        <taxon>Pezizomycotina</taxon>
        <taxon>Sordariomycetes</taxon>
        <taxon>Sordariomycetidae</taxon>
        <taxon>Diaporthales</taxon>
        <taxon>Cytosporaceae</taxon>
        <taxon>Cytospora</taxon>
    </lineage>
</organism>
<gene>
    <name evidence="2" type="ORF">VM1G_11824</name>
</gene>
<dbReference type="Proteomes" id="UP000078559">
    <property type="component" value="Chromosome 8"/>
</dbReference>
<feature type="region of interest" description="Disordered" evidence="1">
    <location>
        <begin position="57"/>
        <end position="81"/>
    </location>
</feature>
<feature type="compositionally biased region" description="Basic and acidic residues" evidence="1">
    <location>
        <begin position="19"/>
        <end position="35"/>
    </location>
</feature>
<evidence type="ECO:0000313" key="2">
    <source>
        <dbReference type="EMBL" id="KUI72368.1"/>
    </source>
</evidence>
<evidence type="ECO:0000256" key="1">
    <source>
        <dbReference type="SAM" id="MobiDB-lite"/>
    </source>
</evidence>
<protein>
    <submittedName>
        <fullName evidence="2">Uncharacterized protein</fullName>
    </submittedName>
</protein>
<dbReference type="AlphaFoldDB" id="A0A194W8F1"/>
<proteinExistence type="predicted"/>
<keyword evidence="3" id="KW-1185">Reference proteome</keyword>
<name>A0A194W8F1_CYTMA</name>
<dbReference type="EMBL" id="CM003105">
    <property type="protein sequence ID" value="KUI72368.1"/>
    <property type="molecule type" value="Genomic_DNA"/>
</dbReference>
<sequence>MSDQVEWTFCLRGTKDKCDGEGQKDQCHAADEDSRGSTGIGQLQSVTGDLEAAEYGKIAPAEPCETVEAVQEQNDHRREEE</sequence>
<feature type="region of interest" description="Disordered" evidence="1">
    <location>
        <begin position="19"/>
        <end position="42"/>
    </location>
</feature>